<evidence type="ECO:0000256" key="1">
    <source>
        <dbReference type="ARBA" id="ARBA00004167"/>
    </source>
</evidence>
<organism evidence="10 11">
    <name type="scientific">Mucilaginibacter yixingensis</name>
    <dbReference type="NCBI Taxonomy" id="1295612"/>
    <lineage>
        <taxon>Bacteria</taxon>
        <taxon>Pseudomonadati</taxon>
        <taxon>Bacteroidota</taxon>
        <taxon>Sphingobacteriia</taxon>
        <taxon>Sphingobacteriales</taxon>
        <taxon>Sphingobacteriaceae</taxon>
        <taxon>Mucilaginibacter</taxon>
    </lineage>
</organism>
<dbReference type="OrthoDB" id="638548at2"/>
<dbReference type="GO" id="GO:0030150">
    <property type="term" value="P:protein import into mitochondrial matrix"/>
    <property type="evidence" value="ECO:0007669"/>
    <property type="project" value="TreeGrafter"/>
</dbReference>
<dbReference type="SUPFAM" id="SSF48452">
    <property type="entry name" value="TPR-like"/>
    <property type="match status" value="2"/>
</dbReference>
<evidence type="ECO:0008006" key="12">
    <source>
        <dbReference type="Google" id="ProtNLM"/>
    </source>
</evidence>
<evidence type="ECO:0000313" key="11">
    <source>
        <dbReference type="Proteomes" id="UP000244168"/>
    </source>
</evidence>
<dbReference type="Pfam" id="PF14559">
    <property type="entry name" value="TPR_19"/>
    <property type="match status" value="1"/>
</dbReference>
<dbReference type="GO" id="GO:0008320">
    <property type="term" value="F:protein transmembrane transporter activity"/>
    <property type="evidence" value="ECO:0007669"/>
    <property type="project" value="TreeGrafter"/>
</dbReference>
<reference evidence="10 11" key="1">
    <citation type="submission" date="2018-04" db="EMBL/GenBank/DDBJ databases">
        <title>Genomic Encyclopedia of Archaeal and Bacterial Type Strains, Phase II (KMG-II): from individual species to whole genera.</title>
        <authorList>
            <person name="Goeker M."/>
        </authorList>
    </citation>
    <scope>NUCLEOTIDE SEQUENCE [LARGE SCALE GENOMIC DNA]</scope>
    <source>
        <strain evidence="10 11">DSM 26809</strain>
    </source>
</reference>
<proteinExistence type="inferred from homology"/>
<dbReference type="GO" id="GO:0030943">
    <property type="term" value="F:mitochondrion targeting sequence binding"/>
    <property type="evidence" value="ECO:0007669"/>
    <property type="project" value="TreeGrafter"/>
</dbReference>
<evidence type="ECO:0000256" key="8">
    <source>
        <dbReference type="PROSITE-ProRule" id="PRU00339"/>
    </source>
</evidence>
<protein>
    <recommendedName>
        <fullName evidence="12">Tetratricopeptide repeat protein</fullName>
    </recommendedName>
</protein>
<comment type="subcellular location">
    <subcellularLocation>
        <location evidence="1">Membrane</location>
        <topology evidence="1">Single-pass membrane protein</topology>
    </subcellularLocation>
</comment>
<keyword evidence="9" id="KW-0732">Signal</keyword>
<dbReference type="Gene3D" id="1.25.40.10">
    <property type="entry name" value="Tetratricopeptide repeat domain"/>
    <property type="match status" value="3"/>
</dbReference>
<dbReference type="SMART" id="SM00028">
    <property type="entry name" value="TPR"/>
    <property type="match status" value="5"/>
</dbReference>
<keyword evidence="4 8" id="KW-0802">TPR repeat</keyword>
<evidence type="ECO:0000313" key="10">
    <source>
        <dbReference type="EMBL" id="PTQ99258.1"/>
    </source>
</evidence>
<name>A0A2T5JBY0_9SPHI</name>
<dbReference type="Proteomes" id="UP000244168">
    <property type="component" value="Unassembled WGS sequence"/>
</dbReference>
<dbReference type="InterPro" id="IPR019734">
    <property type="entry name" value="TPR_rpt"/>
</dbReference>
<evidence type="ECO:0000256" key="4">
    <source>
        <dbReference type="ARBA" id="ARBA00022803"/>
    </source>
</evidence>
<dbReference type="EMBL" id="QAOQ01000002">
    <property type="protein sequence ID" value="PTQ99258.1"/>
    <property type="molecule type" value="Genomic_DNA"/>
</dbReference>
<sequence>MKMIKKVAMSATALVFIGSSVFAQSLADAKKAIDAEQYQKAKSLLKNLTTTQPTKDENYFYLGWVYNEQGYTDSAKTQFNKGIAANPKSAINYAGLGAAAHLDKDAAGAKANFDKALSMAGKDSKTYVYVGKGYLLLPQGQNAVAAADANAAIAVLEKGKTINAKDAELLVTLGDANLAILKSNEANAAYSDALLVDPKSTTAAVAQGTLWRMANNWEAAENQFKAALTIDPNFGPAYRAWAETNYRQAQSDPKVASAKIKEAVDHYKQYLNLTDMSLESQLRYADFLINAGDFATLQQVTTELSKKANANLRVYRYLGIAAYENKDYANGLTAMNKWMSQAGPNRVIANDYLYLGRLQMATGADSLGIISMKKAYQLDTTKADVFMEIAKSDYAKKKYAEAGDAYNDYFTKSHKGTLIEHFQMGIAYYFGYTTKTNPTPADTILLTKADSALSYVSQKATSPVGDVILYRAYINDTKDADRNNIKGLAKPFYEQYITLQSAKPNLSDPDKKKLASAYVYMGTIYEYKDKDDAKAAEAYNKAKELDPTNKQVVAYFSRKTGGAKGR</sequence>
<dbReference type="GO" id="GO:0016020">
    <property type="term" value="C:membrane"/>
    <property type="evidence" value="ECO:0007669"/>
    <property type="project" value="UniProtKB-SubCell"/>
</dbReference>
<feature type="signal peptide" evidence="9">
    <location>
        <begin position="1"/>
        <end position="23"/>
    </location>
</feature>
<feature type="repeat" description="TPR" evidence="8">
    <location>
        <begin position="201"/>
        <end position="234"/>
    </location>
</feature>
<evidence type="ECO:0000256" key="6">
    <source>
        <dbReference type="ARBA" id="ARBA00023136"/>
    </source>
</evidence>
<feature type="chain" id="PRO_5015439998" description="Tetratricopeptide repeat protein" evidence="9">
    <location>
        <begin position="24"/>
        <end position="566"/>
    </location>
</feature>
<evidence type="ECO:0000256" key="7">
    <source>
        <dbReference type="ARBA" id="ARBA00038030"/>
    </source>
</evidence>
<keyword evidence="6" id="KW-0472">Membrane</keyword>
<evidence type="ECO:0000256" key="2">
    <source>
        <dbReference type="ARBA" id="ARBA00022692"/>
    </source>
</evidence>
<keyword evidence="11" id="KW-1185">Reference proteome</keyword>
<keyword evidence="5" id="KW-1133">Transmembrane helix</keyword>
<dbReference type="InterPro" id="IPR011990">
    <property type="entry name" value="TPR-like_helical_dom_sf"/>
</dbReference>
<evidence type="ECO:0000256" key="5">
    <source>
        <dbReference type="ARBA" id="ARBA00022989"/>
    </source>
</evidence>
<comment type="caution">
    <text evidence="10">The sequence shown here is derived from an EMBL/GenBank/DDBJ whole genome shotgun (WGS) entry which is preliminary data.</text>
</comment>
<dbReference type="PROSITE" id="PS50005">
    <property type="entry name" value="TPR"/>
    <property type="match status" value="2"/>
</dbReference>
<gene>
    <name evidence="10" type="ORF">C8P68_10274</name>
</gene>
<comment type="similarity">
    <text evidence="7">Belongs to the Tom70 family.</text>
</comment>
<dbReference type="PANTHER" id="PTHR46208">
    <property type="entry name" value="MITOCHONDRIAL IMPORT RECEPTOR SUBUNIT TOM70"/>
    <property type="match status" value="1"/>
</dbReference>
<dbReference type="AlphaFoldDB" id="A0A2T5JBY0"/>
<keyword evidence="2" id="KW-0812">Transmembrane</keyword>
<keyword evidence="3" id="KW-0677">Repeat</keyword>
<accession>A0A2T5JBY0</accession>
<feature type="repeat" description="TPR" evidence="8">
    <location>
        <begin position="56"/>
        <end position="89"/>
    </location>
</feature>
<dbReference type="PANTHER" id="PTHR46208:SF1">
    <property type="entry name" value="MITOCHONDRIAL IMPORT RECEPTOR SUBUNIT TOM70"/>
    <property type="match status" value="1"/>
</dbReference>
<evidence type="ECO:0000256" key="3">
    <source>
        <dbReference type="ARBA" id="ARBA00022737"/>
    </source>
</evidence>
<dbReference type="RefSeq" id="WP_107827199.1">
    <property type="nucleotide sequence ID" value="NZ_CP160205.1"/>
</dbReference>
<evidence type="ECO:0000256" key="9">
    <source>
        <dbReference type="SAM" id="SignalP"/>
    </source>
</evidence>